<dbReference type="Gene3D" id="3.60.15.10">
    <property type="entry name" value="Ribonuclease Z/Hydroxyacylglutathione hydrolase-like"/>
    <property type="match status" value="1"/>
</dbReference>
<dbReference type="InterPro" id="IPR036866">
    <property type="entry name" value="RibonucZ/Hydroxyglut_hydro"/>
</dbReference>
<evidence type="ECO:0000313" key="1">
    <source>
        <dbReference type="EMBL" id="SNY26946.1"/>
    </source>
</evidence>
<keyword evidence="2" id="KW-1185">Reference proteome</keyword>
<evidence type="ECO:0000313" key="2">
    <source>
        <dbReference type="Proteomes" id="UP000219573"/>
    </source>
</evidence>
<dbReference type="Proteomes" id="UP000219573">
    <property type="component" value="Unassembled WGS sequence"/>
</dbReference>
<protein>
    <submittedName>
        <fullName evidence="1">Uncharacterized protein</fullName>
    </submittedName>
</protein>
<dbReference type="AlphaFoldDB" id="A0A285GWN5"/>
<organism evidence="1 2">
    <name type="scientific">Orenia metallireducens</name>
    <dbReference type="NCBI Taxonomy" id="1413210"/>
    <lineage>
        <taxon>Bacteria</taxon>
        <taxon>Bacillati</taxon>
        <taxon>Bacillota</taxon>
        <taxon>Clostridia</taxon>
        <taxon>Halanaerobiales</taxon>
        <taxon>Halobacteroidaceae</taxon>
        <taxon>Orenia</taxon>
    </lineage>
</organism>
<dbReference type="EMBL" id="OBDZ01000010">
    <property type="protein sequence ID" value="SNY26946.1"/>
    <property type="molecule type" value="Genomic_DNA"/>
</dbReference>
<gene>
    <name evidence="1" type="ORF">SAMN06265827_11077</name>
</gene>
<proteinExistence type="predicted"/>
<reference evidence="2" key="1">
    <citation type="submission" date="2017-09" db="EMBL/GenBank/DDBJ databases">
        <authorList>
            <person name="Varghese N."/>
            <person name="Submissions S."/>
        </authorList>
    </citation>
    <scope>NUCLEOTIDE SEQUENCE [LARGE SCALE GENOMIC DNA]</scope>
    <source>
        <strain evidence="2">MSL47</strain>
    </source>
</reference>
<accession>A0A285GWN5</accession>
<sequence length="40" mass="4591">MNIKQIRNATIVVQYEGKKFLIDPVLADKDAYPPFPTRSI</sequence>
<name>A0A285GWN5_9FIRM</name>